<dbReference type="InterPro" id="IPR050059">
    <property type="entry name" value="ATP_synthase_B_chain"/>
</dbReference>
<dbReference type="OrthoDB" id="399036at2"/>
<evidence type="ECO:0000256" key="11">
    <source>
        <dbReference type="ARBA" id="ARBA00037847"/>
    </source>
</evidence>
<evidence type="ECO:0000256" key="2">
    <source>
        <dbReference type="ARBA" id="ARBA00022448"/>
    </source>
</evidence>
<evidence type="ECO:0000256" key="10">
    <source>
        <dbReference type="ARBA" id="ARBA00025198"/>
    </source>
</evidence>
<dbReference type="GO" id="GO:0012505">
    <property type="term" value="C:endomembrane system"/>
    <property type="evidence" value="ECO:0007669"/>
    <property type="project" value="UniProtKB-SubCell"/>
</dbReference>
<dbReference type="STRING" id="1276258.SAPIS_v1c00500"/>
<keyword evidence="15" id="KW-1185">Reference proteome</keyword>
<dbReference type="InterPro" id="IPR002146">
    <property type="entry name" value="ATP_synth_b/b'su_bac/chlpt"/>
</dbReference>
<dbReference type="GO" id="GO:0005886">
    <property type="term" value="C:plasma membrane"/>
    <property type="evidence" value="ECO:0007669"/>
    <property type="project" value="UniProtKB-SubCell"/>
</dbReference>
<dbReference type="RefSeq" id="WP_023788831.1">
    <property type="nucleotide sequence ID" value="NC_022998.1"/>
</dbReference>
<evidence type="ECO:0000313" key="15">
    <source>
        <dbReference type="Proteomes" id="UP000018550"/>
    </source>
</evidence>
<dbReference type="InterPro" id="IPR028987">
    <property type="entry name" value="ATP_synth_B-like_membr_sf"/>
</dbReference>
<dbReference type="GO" id="GO:0046933">
    <property type="term" value="F:proton-transporting ATP synthase activity, rotational mechanism"/>
    <property type="evidence" value="ECO:0007669"/>
    <property type="project" value="UniProtKB-UniRule"/>
</dbReference>
<keyword evidence="4 12" id="KW-0812">Transmembrane</keyword>
<comment type="subcellular location">
    <subcellularLocation>
        <location evidence="12">Cell membrane</location>
        <topology evidence="12">Single-pass membrane protein</topology>
    </subcellularLocation>
    <subcellularLocation>
        <location evidence="11">Endomembrane system</location>
        <topology evidence="11">Single-pass membrane protein</topology>
    </subcellularLocation>
</comment>
<keyword evidence="3 12" id="KW-0138">CF(0)</keyword>
<feature type="transmembrane region" description="Helical" evidence="12">
    <location>
        <begin position="36"/>
        <end position="55"/>
    </location>
</feature>
<comment type="similarity">
    <text evidence="1 12 13">Belongs to the ATPase B chain family.</text>
</comment>
<dbReference type="InterPro" id="IPR005864">
    <property type="entry name" value="ATP_synth_F0_bsu_bac"/>
</dbReference>
<dbReference type="PANTHER" id="PTHR33445:SF2">
    <property type="entry name" value="ATP SYNTHASE SUBUNIT B', CHLOROPLASTIC"/>
    <property type="match status" value="1"/>
</dbReference>
<evidence type="ECO:0000256" key="4">
    <source>
        <dbReference type="ARBA" id="ARBA00022692"/>
    </source>
</evidence>
<dbReference type="CDD" id="cd06503">
    <property type="entry name" value="ATP-synt_Fo_b"/>
    <property type="match status" value="1"/>
</dbReference>
<dbReference type="EMBL" id="CP006682">
    <property type="protein sequence ID" value="AHB35897.1"/>
    <property type="molecule type" value="Genomic_DNA"/>
</dbReference>
<dbReference type="eggNOG" id="COG0711">
    <property type="taxonomic scope" value="Bacteria"/>
</dbReference>
<proteinExistence type="inferred from homology"/>
<evidence type="ECO:0000256" key="3">
    <source>
        <dbReference type="ARBA" id="ARBA00022547"/>
    </source>
</evidence>
<comment type="subunit">
    <text evidence="12">F-type ATPases have 2 components, F(1) - the catalytic core - and F(0) - the membrane proton channel. F(1) has five subunits: alpha(3), beta(3), gamma(1), delta(1), epsilon(1). F(0) has three main subunits: a(1), b(2) and c(10-14). The alpha and beta chains form an alternating ring which encloses part of the gamma chain. F(1) is attached to F(0) by a central stalk formed by the gamma and epsilon chains, while a peripheral stalk is formed by the delta and b chains.</text>
</comment>
<evidence type="ECO:0000256" key="6">
    <source>
        <dbReference type="ARBA" id="ARBA00022989"/>
    </source>
</evidence>
<dbReference type="KEGG" id="sapi:SAPIS_v1c00500"/>
<comment type="function">
    <text evidence="10 12">F(1)F(0) ATP synthase produces ATP from ADP in the presence of a proton or sodium gradient. F-type ATPases consist of two structural domains, F(1) containing the extramembraneous catalytic core and F(0) containing the membrane proton channel, linked together by a central stalk and a peripheral stalk. During catalysis, ATP synthesis in the catalytic domain of F(1) is coupled via a rotary mechanism of the central stalk subunits to proton translocation.</text>
</comment>
<evidence type="ECO:0000256" key="8">
    <source>
        <dbReference type="ARBA" id="ARBA00023136"/>
    </source>
</evidence>
<dbReference type="PATRIC" id="fig|1276258.3.peg.48"/>
<dbReference type="HOGENOM" id="CLU_079215_4_3_14"/>
<comment type="function">
    <text evidence="12">Component of the F(0) channel, it forms part of the peripheral stalk, linking F(1) to F(0).</text>
</comment>
<dbReference type="Pfam" id="PF00430">
    <property type="entry name" value="ATP-synt_B"/>
    <property type="match status" value="1"/>
</dbReference>
<accession>V5RGV4</accession>
<evidence type="ECO:0000256" key="1">
    <source>
        <dbReference type="ARBA" id="ARBA00005513"/>
    </source>
</evidence>
<sequence length="187" mass="21100">MQLINFYHTDTLLTKSESAPGVPDIVNNLFPNLPMFIAHVLATIVIVIFLSRLVYKPFKKMIAERRKKINELLDDASGKQAIANKDKKDAEKLINIAKVESKEIVIKAKGEADILKMEIIENARKEAANIQNHAKKTIEFEKNEANEEIRKQIIDLAFEAANKIMDVNVSNDVNKKLIDEFLNGLGS</sequence>
<evidence type="ECO:0000256" key="7">
    <source>
        <dbReference type="ARBA" id="ARBA00023065"/>
    </source>
</evidence>
<dbReference type="NCBIfam" id="TIGR01144">
    <property type="entry name" value="ATP_synt_b"/>
    <property type="match status" value="1"/>
</dbReference>
<dbReference type="Proteomes" id="UP000018550">
    <property type="component" value="Chromosome"/>
</dbReference>
<evidence type="ECO:0000256" key="9">
    <source>
        <dbReference type="ARBA" id="ARBA00023310"/>
    </source>
</evidence>
<keyword evidence="7 12" id="KW-0406">Ion transport</keyword>
<keyword evidence="8 12" id="KW-0472">Membrane</keyword>
<organism evidence="14 15">
    <name type="scientific">Spiroplasma apis B31</name>
    <dbReference type="NCBI Taxonomy" id="1276258"/>
    <lineage>
        <taxon>Bacteria</taxon>
        <taxon>Bacillati</taxon>
        <taxon>Mycoplasmatota</taxon>
        <taxon>Mollicutes</taxon>
        <taxon>Entomoplasmatales</taxon>
        <taxon>Spiroplasmataceae</taxon>
        <taxon>Spiroplasma</taxon>
    </lineage>
</organism>
<dbReference type="AlphaFoldDB" id="V5RGV4"/>
<keyword evidence="9 12" id="KW-0066">ATP synthesis</keyword>
<dbReference type="GO" id="GO:0046961">
    <property type="term" value="F:proton-transporting ATPase activity, rotational mechanism"/>
    <property type="evidence" value="ECO:0007669"/>
    <property type="project" value="TreeGrafter"/>
</dbReference>
<dbReference type="HAMAP" id="MF_01398">
    <property type="entry name" value="ATP_synth_b_bprime"/>
    <property type="match status" value="1"/>
</dbReference>
<reference evidence="14 15" key="1">
    <citation type="journal article" date="2014" name="Genome Announc.">
        <title>Complete Genome Sequence of Spiroplasma apis B31T (ATCC 33834), a Bacterium Associated with May Disease of Honeybees (Apis mellifera).</title>
        <authorList>
            <person name="Ku C."/>
            <person name="Lo W.S."/>
            <person name="Chen L.L."/>
            <person name="Kuo C.H."/>
        </authorList>
    </citation>
    <scope>NUCLEOTIDE SEQUENCE [LARGE SCALE GENOMIC DNA]</scope>
    <source>
        <strain evidence="14">B31</strain>
    </source>
</reference>
<name>V5RGV4_SPIAP</name>
<evidence type="ECO:0000256" key="12">
    <source>
        <dbReference type="HAMAP-Rule" id="MF_01398"/>
    </source>
</evidence>
<dbReference type="GO" id="GO:0045259">
    <property type="term" value="C:proton-transporting ATP synthase complex"/>
    <property type="evidence" value="ECO:0007669"/>
    <property type="project" value="UniProtKB-KW"/>
</dbReference>
<evidence type="ECO:0000313" key="14">
    <source>
        <dbReference type="EMBL" id="AHB35897.1"/>
    </source>
</evidence>
<evidence type="ECO:0000256" key="5">
    <source>
        <dbReference type="ARBA" id="ARBA00022781"/>
    </source>
</evidence>
<protein>
    <recommendedName>
        <fullName evidence="12">ATP synthase subunit b</fullName>
    </recommendedName>
    <alternativeName>
        <fullName evidence="12">ATP synthase F(0) sector subunit b</fullName>
    </alternativeName>
    <alternativeName>
        <fullName evidence="12">ATPase subunit I</fullName>
    </alternativeName>
    <alternativeName>
        <fullName evidence="12">F-type ATPase subunit b</fullName>
        <shortName evidence="12">F-ATPase subunit b</shortName>
    </alternativeName>
</protein>
<keyword evidence="6 12" id="KW-1133">Transmembrane helix</keyword>
<evidence type="ECO:0000256" key="13">
    <source>
        <dbReference type="RuleBase" id="RU003848"/>
    </source>
</evidence>
<dbReference type="PANTHER" id="PTHR33445">
    <property type="entry name" value="ATP SYNTHASE SUBUNIT B', CHLOROPLASTIC"/>
    <property type="match status" value="1"/>
</dbReference>
<gene>
    <name evidence="12 14" type="primary">atpF</name>
    <name evidence="14" type="ORF">SAPIS_v1c00500</name>
</gene>
<keyword evidence="2 12" id="KW-0813">Transport</keyword>
<keyword evidence="12" id="KW-1003">Cell membrane</keyword>
<dbReference type="SUPFAM" id="SSF81573">
    <property type="entry name" value="F1F0 ATP synthase subunit B, membrane domain"/>
    <property type="match status" value="1"/>
</dbReference>
<keyword evidence="5 12" id="KW-0375">Hydrogen ion transport</keyword>